<dbReference type="GO" id="GO:0017168">
    <property type="term" value="F:5-oxoprolinase (ATP-hydrolyzing) activity"/>
    <property type="evidence" value="ECO:0007669"/>
    <property type="project" value="TreeGrafter"/>
</dbReference>
<dbReference type="PANTHER" id="PTHR11365:SF23">
    <property type="entry name" value="HYPOTHETICAL 5-OXOPROLINASE (EUROFUNG)-RELATED"/>
    <property type="match status" value="1"/>
</dbReference>
<dbReference type="Pfam" id="PF01968">
    <property type="entry name" value="Hydantoinase_A"/>
    <property type="match status" value="1"/>
</dbReference>
<dbReference type="EMBL" id="RKST01000001">
    <property type="protein sequence ID" value="RUM99525.1"/>
    <property type="molecule type" value="Genomic_DNA"/>
</dbReference>
<name>A0A432VBK9_9HYPH</name>
<dbReference type="InterPro" id="IPR045079">
    <property type="entry name" value="Oxoprolinase-like"/>
</dbReference>
<keyword evidence="5" id="KW-1185">Reference proteome</keyword>
<dbReference type="InterPro" id="IPR008040">
    <property type="entry name" value="Hydant_A_N"/>
</dbReference>
<feature type="domain" description="Acetophenone carboxylase-like C-terminal" evidence="3">
    <location>
        <begin position="539"/>
        <end position="690"/>
    </location>
</feature>
<feature type="domain" description="Hydantoinase/oxoprolinase N-terminal" evidence="2">
    <location>
        <begin position="28"/>
        <end position="205"/>
    </location>
</feature>
<organism evidence="4 5">
    <name type="scientific">Borborobacter arsenicus</name>
    <dbReference type="NCBI Taxonomy" id="1851146"/>
    <lineage>
        <taxon>Bacteria</taxon>
        <taxon>Pseudomonadati</taxon>
        <taxon>Pseudomonadota</taxon>
        <taxon>Alphaproteobacteria</taxon>
        <taxon>Hyphomicrobiales</taxon>
        <taxon>Phyllobacteriaceae</taxon>
        <taxon>Borborobacter</taxon>
    </lineage>
</organism>
<evidence type="ECO:0000259" key="1">
    <source>
        <dbReference type="Pfam" id="PF01968"/>
    </source>
</evidence>
<dbReference type="GO" id="GO:0005829">
    <property type="term" value="C:cytosol"/>
    <property type="evidence" value="ECO:0007669"/>
    <property type="project" value="TreeGrafter"/>
</dbReference>
<dbReference type="InterPro" id="IPR002821">
    <property type="entry name" value="Hydantoinase_A"/>
</dbReference>
<evidence type="ECO:0000313" key="5">
    <source>
        <dbReference type="Proteomes" id="UP000281647"/>
    </source>
</evidence>
<dbReference type="AlphaFoldDB" id="A0A432VBK9"/>
<feature type="domain" description="Hydantoinase A/oxoprolinase" evidence="1">
    <location>
        <begin position="226"/>
        <end position="512"/>
    </location>
</feature>
<dbReference type="InterPro" id="IPR049517">
    <property type="entry name" value="ACX-like_C"/>
</dbReference>
<evidence type="ECO:0000313" key="4">
    <source>
        <dbReference type="EMBL" id="RUM99525.1"/>
    </source>
</evidence>
<dbReference type="OrthoDB" id="9759608at2"/>
<proteinExistence type="predicted"/>
<dbReference type="PANTHER" id="PTHR11365">
    <property type="entry name" value="5-OXOPROLINASE RELATED"/>
    <property type="match status" value="1"/>
</dbReference>
<dbReference type="GO" id="GO:0006749">
    <property type="term" value="P:glutathione metabolic process"/>
    <property type="evidence" value="ECO:0007669"/>
    <property type="project" value="TreeGrafter"/>
</dbReference>
<dbReference type="Pfam" id="PF19278">
    <property type="entry name" value="Hydant_A_C"/>
    <property type="match status" value="1"/>
</dbReference>
<evidence type="ECO:0000259" key="2">
    <source>
        <dbReference type="Pfam" id="PF05378"/>
    </source>
</evidence>
<dbReference type="Proteomes" id="UP000281647">
    <property type="component" value="Unassembled WGS sequence"/>
</dbReference>
<accession>A0A432VBK9</accession>
<reference evidence="4 5" key="1">
    <citation type="submission" date="2018-11" db="EMBL/GenBank/DDBJ databases">
        <title>Pseudaminobacter arsenicus sp. nov., an arsenic-resistant bacterium isolated from arsenic-rich aquifers.</title>
        <authorList>
            <person name="Mu Y."/>
        </authorList>
    </citation>
    <scope>NUCLEOTIDE SEQUENCE [LARGE SCALE GENOMIC DNA]</scope>
    <source>
        <strain evidence="4 5">CB3</strain>
    </source>
</reference>
<comment type="caution">
    <text evidence="4">The sequence shown here is derived from an EMBL/GenBank/DDBJ whole genome shotgun (WGS) entry which is preliminary data.</text>
</comment>
<protein>
    <submittedName>
        <fullName evidence="4">Hydantoinase/oxoprolinase family protein</fullName>
    </submittedName>
</protein>
<gene>
    <name evidence="4" type="ORF">EET67_01070</name>
</gene>
<evidence type="ECO:0000259" key="3">
    <source>
        <dbReference type="Pfam" id="PF19278"/>
    </source>
</evidence>
<dbReference type="Pfam" id="PF05378">
    <property type="entry name" value="Hydant_A_N"/>
    <property type="match status" value="1"/>
</dbReference>
<sequence>MEPVDLALCLDAASCRLCNDRNGTRMLRLSVDVGGTFTDLVLVDDGSGQRWMEKAPTTPGSAEGVMHGLKQLAARAQAKIEDIDLFVHGFTIATNAWITRTGADVLLLVTRGFRDILEVAHQRRPHIYSLTAQKPVPLVARSQVAEVSERIDAFGKIVEPLSSDEIERILAEIAARRPEAIAVSLLFSFANDTHERALAASIRERFPDIPIFLSCDVNPQIEEYPRANTSAASAYVGPPVARYTKALEDAVAKAGMYAKLVYMRSDGGVATPDSARQNPCAMLMSGPAGGVIAAVEAGRALGVENLVTLDIGGTSADIATISRGAAMLSRGRDVDGLPLRSPTLDITAISAGGGSIGRVDRGGALHVGPQSAGSVPGPACYGRGGTKPTLTDAALVLGYLDSKAFAGGIELSVEAAAQAIDQEVGGPLGRSTQDAALGMFAIANANMGEAIRTLAMERGYDLREFALLAFGGAGGLFGSFLVQDLGLRELIVPPTPGVFAAIGLQFADIRHHKQIPFPTQLANLDPAALSGILLAAENELREQLSRDGIATDRQRILFSADQRYQGQYHEINVVLADGSVSTLPDARGIAARFHEAHDLAYGYANPDATVEITNLRIDAIGVLDKPTLGQHGEAGNPQPAGTRDLFFEIGGAAHPTPIYLRDDIGPGSTVEGPAIIQQYDSTTVVLPGQVAEGVEHGFIRIKAA</sequence>